<dbReference type="AlphaFoldDB" id="A0A9P7APG0"/>
<comment type="caution">
    <text evidence="2">The sequence shown here is derived from an EMBL/GenBank/DDBJ whole genome shotgun (WGS) entry which is preliminary data.</text>
</comment>
<evidence type="ECO:0000313" key="3">
    <source>
        <dbReference type="Proteomes" id="UP000719766"/>
    </source>
</evidence>
<accession>A0A9P7APG0</accession>
<protein>
    <submittedName>
        <fullName evidence="2">Uncharacterized protein</fullName>
    </submittedName>
</protein>
<feature type="compositionally biased region" description="Low complexity" evidence="1">
    <location>
        <begin position="332"/>
        <end position="341"/>
    </location>
</feature>
<organism evidence="2 3">
    <name type="scientific">Suillus plorans</name>
    <dbReference type="NCBI Taxonomy" id="116603"/>
    <lineage>
        <taxon>Eukaryota</taxon>
        <taxon>Fungi</taxon>
        <taxon>Dikarya</taxon>
        <taxon>Basidiomycota</taxon>
        <taxon>Agaricomycotina</taxon>
        <taxon>Agaricomycetes</taxon>
        <taxon>Agaricomycetidae</taxon>
        <taxon>Boletales</taxon>
        <taxon>Suillineae</taxon>
        <taxon>Suillaceae</taxon>
        <taxon>Suillus</taxon>
    </lineage>
</organism>
<evidence type="ECO:0000313" key="2">
    <source>
        <dbReference type="EMBL" id="KAG1792676.1"/>
    </source>
</evidence>
<dbReference type="Proteomes" id="UP000719766">
    <property type="component" value="Unassembled WGS sequence"/>
</dbReference>
<sequence>MEIDPARYDNRVEGGLYDDVVRQLMALPKGMSLGDATYKDDFTRETNVNTGNFAYKCKDNGVEYETVLVGEILPRPCGTKFNAIGNHYLGTVNTPNVIDDKTRVKGIFALGQPTQATEMMYVTFGNQIATLDDIIQSDMEELKRQNKDMNVKEWTAHAGTDQSGTPEYIIVNTDQLYAVPKGTQQAVQGKRARVAKKTINDTIEHGEGKVAKNNAVAGGSKDNTQETEITTNTFYDLTILPDYGGDLFQHVNAKLRQLDIRDVENQLIPPQNWYTSLKRGMLVMIRATLHAFNWKERRVYQLNGHTIRVLDASKLEVEPLSSQPNGFDIGGSSSTSNSRVSDAMASVQLGKRGRQE</sequence>
<evidence type="ECO:0000256" key="1">
    <source>
        <dbReference type="SAM" id="MobiDB-lite"/>
    </source>
</evidence>
<dbReference type="GeneID" id="64600536"/>
<gene>
    <name evidence="2" type="ORF">HD556DRAFT_1444350</name>
</gene>
<dbReference type="EMBL" id="JABBWE010000035">
    <property type="protein sequence ID" value="KAG1792676.1"/>
    <property type="molecule type" value="Genomic_DNA"/>
</dbReference>
<reference evidence="2" key="1">
    <citation type="journal article" date="2020" name="New Phytol.">
        <title>Comparative genomics reveals dynamic genome evolution in host specialist ectomycorrhizal fungi.</title>
        <authorList>
            <person name="Lofgren L.A."/>
            <person name="Nguyen N.H."/>
            <person name="Vilgalys R."/>
            <person name="Ruytinx J."/>
            <person name="Liao H.L."/>
            <person name="Branco S."/>
            <person name="Kuo A."/>
            <person name="LaButti K."/>
            <person name="Lipzen A."/>
            <person name="Andreopoulos W."/>
            <person name="Pangilinan J."/>
            <person name="Riley R."/>
            <person name="Hundley H."/>
            <person name="Na H."/>
            <person name="Barry K."/>
            <person name="Grigoriev I.V."/>
            <person name="Stajich J.E."/>
            <person name="Kennedy P.G."/>
        </authorList>
    </citation>
    <scope>NUCLEOTIDE SEQUENCE</scope>
    <source>
        <strain evidence="2">S12</strain>
    </source>
</reference>
<dbReference type="OrthoDB" id="3060725at2759"/>
<feature type="region of interest" description="Disordered" evidence="1">
    <location>
        <begin position="321"/>
        <end position="356"/>
    </location>
</feature>
<proteinExistence type="predicted"/>
<keyword evidence="3" id="KW-1185">Reference proteome</keyword>
<dbReference type="RefSeq" id="XP_041159255.1">
    <property type="nucleotide sequence ID" value="XM_041306772.1"/>
</dbReference>
<name>A0A9P7APG0_9AGAM</name>